<evidence type="ECO:0000256" key="1">
    <source>
        <dbReference type="SAM" id="MobiDB-lite"/>
    </source>
</evidence>
<dbReference type="HOGENOM" id="CLU_3112510_0_0_1"/>
<feature type="region of interest" description="Disordered" evidence="1">
    <location>
        <begin position="1"/>
        <end position="31"/>
    </location>
</feature>
<reference evidence="3" key="1">
    <citation type="journal article" date="2013" name="Science">
        <title>The Amborella genome and the evolution of flowering plants.</title>
        <authorList>
            <consortium name="Amborella Genome Project"/>
        </authorList>
    </citation>
    <scope>NUCLEOTIDE SEQUENCE [LARGE SCALE GENOMIC DNA]</scope>
</reference>
<dbReference type="Proteomes" id="UP000017836">
    <property type="component" value="Unassembled WGS sequence"/>
</dbReference>
<name>U5CY82_AMBTC</name>
<accession>U5CY82</accession>
<protein>
    <submittedName>
        <fullName evidence="2">Uncharacterized protein</fullName>
    </submittedName>
</protein>
<dbReference type="Gramene" id="ERN08474">
    <property type="protein sequence ID" value="ERN08474"/>
    <property type="gene ID" value="AMTR_s04152p00004330"/>
</dbReference>
<feature type="non-terminal residue" evidence="2">
    <location>
        <position position="1"/>
    </location>
</feature>
<evidence type="ECO:0000313" key="2">
    <source>
        <dbReference type="EMBL" id="ERN08474.1"/>
    </source>
</evidence>
<sequence>RCEVPFSGAQDQDIRAESTSSQEDPGNYGLNDVIVAHKPTSLKSRHKESNI</sequence>
<proteinExistence type="predicted"/>
<dbReference type="EMBL" id="KI393344">
    <property type="protein sequence ID" value="ERN08474.1"/>
    <property type="molecule type" value="Genomic_DNA"/>
</dbReference>
<keyword evidence="3" id="KW-1185">Reference proteome</keyword>
<organism evidence="2 3">
    <name type="scientific">Amborella trichopoda</name>
    <dbReference type="NCBI Taxonomy" id="13333"/>
    <lineage>
        <taxon>Eukaryota</taxon>
        <taxon>Viridiplantae</taxon>
        <taxon>Streptophyta</taxon>
        <taxon>Embryophyta</taxon>
        <taxon>Tracheophyta</taxon>
        <taxon>Spermatophyta</taxon>
        <taxon>Magnoliopsida</taxon>
        <taxon>Amborellales</taxon>
        <taxon>Amborellaceae</taxon>
        <taxon>Amborella</taxon>
    </lineage>
</organism>
<gene>
    <name evidence="2" type="ORF">AMTR_s04152p00004330</name>
</gene>
<evidence type="ECO:0000313" key="3">
    <source>
        <dbReference type="Proteomes" id="UP000017836"/>
    </source>
</evidence>
<dbReference type="AlphaFoldDB" id="U5CY82"/>
<feature type="non-terminal residue" evidence="2">
    <location>
        <position position="51"/>
    </location>
</feature>